<reference evidence="3" key="1">
    <citation type="submission" date="2023-03" db="EMBL/GenBank/DDBJ databases">
        <title>Massive genome expansion in bonnet fungi (Mycena s.s.) driven by repeated elements and novel gene families across ecological guilds.</title>
        <authorList>
            <consortium name="Lawrence Berkeley National Laboratory"/>
            <person name="Harder C.B."/>
            <person name="Miyauchi S."/>
            <person name="Viragh M."/>
            <person name="Kuo A."/>
            <person name="Thoen E."/>
            <person name="Andreopoulos B."/>
            <person name="Lu D."/>
            <person name="Skrede I."/>
            <person name="Drula E."/>
            <person name="Henrissat B."/>
            <person name="Morin E."/>
            <person name="Kohler A."/>
            <person name="Barry K."/>
            <person name="LaButti K."/>
            <person name="Morin E."/>
            <person name="Salamov A."/>
            <person name="Lipzen A."/>
            <person name="Mereny Z."/>
            <person name="Hegedus B."/>
            <person name="Baldrian P."/>
            <person name="Stursova M."/>
            <person name="Weitz H."/>
            <person name="Taylor A."/>
            <person name="Grigoriev I.V."/>
            <person name="Nagy L.G."/>
            <person name="Martin F."/>
            <person name="Kauserud H."/>
        </authorList>
    </citation>
    <scope>NUCLEOTIDE SEQUENCE</scope>
    <source>
        <strain evidence="3">9284</strain>
    </source>
</reference>
<dbReference type="AlphaFoldDB" id="A0AAD7CJ51"/>
<evidence type="ECO:0000313" key="4">
    <source>
        <dbReference type="Proteomes" id="UP001221142"/>
    </source>
</evidence>
<name>A0AAD7CJ51_9AGAR</name>
<organism evidence="3 4">
    <name type="scientific">Roridomyces roridus</name>
    <dbReference type="NCBI Taxonomy" id="1738132"/>
    <lineage>
        <taxon>Eukaryota</taxon>
        <taxon>Fungi</taxon>
        <taxon>Dikarya</taxon>
        <taxon>Basidiomycota</taxon>
        <taxon>Agaricomycotina</taxon>
        <taxon>Agaricomycetes</taxon>
        <taxon>Agaricomycetidae</taxon>
        <taxon>Agaricales</taxon>
        <taxon>Marasmiineae</taxon>
        <taxon>Mycenaceae</taxon>
        <taxon>Roridomyces</taxon>
    </lineage>
</organism>
<sequence>MLDMLLNFLWVLSIILPVFGHPVLPDESNRTVVRVTARAAPQPTCSVCATARTVRVSGTATFTASPNAVTVVVGNDNSDGGQSPLGIPPPDGIAMDFGLCSTPEIEFGAGFDGHQGTMFQPVNRTCYKLEAVPDISTVTEFICDALTTSCGANAAAQTQCAEAQAAADAAPPQEGIDADIFNKYFGIITNFTAIQPIPVLDYGGNINGTDTGGFFSAASTSSATSRSSAIPSPPPQTASRTTTSSSQPSSPPAQKATTARLSTASPSGSSSTKTTTTTSNLQVFTGSLGGVAAPSVVASGTQFQVQGDNSFNNKVDALQRSCDNQLNECSDAANRSKNQGALTVSACNTQHGQCNAANGIVQ</sequence>
<evidence type="ECO:0000313" key="3">
    <source>
        <dbReference type="EMBL" id="KAJ7650230.1"/>
    </source>
</evidence>
<dbReference type="Proteomes" id="UP001221142">
    <property type="component" value="Unassembled WGS sequence"/>
</dbReference>
<feature type="signal peptide" evidence="2">
    <location>
        <begin position="1"/>
        <end position="20"/>
    </location>
</feature>
<keyword evidence="4" id="KW-1185">Reference proteome</keyword>
<accession>A0AAD7CJ51</accession>
<gene>
    <name evidence="3" type="ORF">FB45DRAFT_887359</name>
</gene>
<evidence type="ECO:0000256" key="2">
    <source>
        <dbReference type="SAM" id="SignalP"/>
    </source>
</evidence>
<evidence type="ECO:0000256" key="1">
    <source>
        <dbReference type="SAM" id="MobiDB-lite"/>
    </source>
</evidence>
<keyword evidence="2" id="KW-0732">Signal</keyword>
<dbReference type="EMBL" id="JARKIF010000001">
    <property type="protein sequence ID" value="KAJ7650230.1"/>
    <property type="molecule type" value="Genomic_DNA"/>
</dbReference>
<proteinExistence type="predicted"/>
<protein>
    <submittedName>
        <fullName evidence="3">Uncharacterized protein</fullName>
    </submittedName>
</protein>
<feature type="compositionally biased region" description="Low complexity" evidence="1">
    <location>
        <begin position="237"/>
        <end position="277"/>
    </location>
</feature>
<feature type="chain" id="PRO_5042165918" evidence="2">
    <location>
        <begin position="21"/>
        <end position="362"/>
    </location>
</feature>
<comment type="caution">
    <text evidence="3">The sequence shown here is derived from an EMBL/GenBank/DDBJ whole genome shotgun (WGS) entry which is preliminary data.</text>
</comment>
<feature type="region of interest" description="Disordered" evidence="1">
    <location>
        <begin position="224"/>
        <end position="277"/>
    </location>
</feature>